<reference evidence="2 3" key="1">
    <citation type="submission" date="2019-02" db="EMBL/GenBank/DDBJ databases">
        <title>Genomic data mining of an Antarctic deep-sea actinobacterium, Janibacterlimosus P3-3-X1.</title>
        <authorList>
            <person name="Liao L."/>
            <person name="Chen B."/>
        </authorList>
    </citation>
    <scope>NUCLEOTIDE SEQUENCE [LARGE SCALE GENOMIC DNA]</scope>
    <source>
        <strain evidence="2 3">P3-3-X1</strain>
    </source>
</reference>
<name>A0A4V0ZAV6_9MICO</name>
<dbReference type="EMBL" id="CP036164">
    <property type="protein sequence ID" value="QBF45828.1"/>
    <property type="molecule type" value="Genomic_DNA"/>
</dbReference>
<accession>A0A4V0ZAV6</accession>
<dbReference type="PANTHER" id="PTHR45947">
    <property type="entry name" value="SULFOQUINOVOSYL TRANSFERASE SQD2"/>
    <property type="match status" value="1"/>
</dbReference>
<dbReference type="KEGG" id="jli:EXU32_05890"/>
<dbReference type="CDD" id="cd03801">
    <property type="entry name" value="GT4_PimA-like"/>
    <property type="match status" value="1"/>
</dbReference>
<gene>
    <name evidence="2" type="ORF">EXU32_05890</name>
</gene>
<dbReference type="Proteomes" id="UP000290408">
    <property type="component" value="Chromosome"/>
</dbReference>
<keyword evidence="3" id="KW-1185">Reference proteome</keyword>
<dbReference type="OrthoDB" id="9809227at2"/>
<dbReference type="GO" id="GO:0016758">
    <property type="term" value="F:hexosyltransferase activity"/>
    <property type="evidence" value="ECO:0007669"/>
    <property type="project" value="TreeGrafter"/>
</dbReference>
<dbReference type="RefSeq" id="WP_130629058.1">
    <property type="nucleotide sequence ID" value="NZ_CP036164.1"/>
</dbReference>
<keyword evidence="2" id="KW-0808">Transferase</keyword>
<dbReference type="PANTHER" id="PTHR45947:SF3">
    <property type="entry name" value="SULFOQUINOVOSYL TRANSFERASE SQD2"/>
    <property type="match status" value="1"/>
</dbReference>
<dbReference type="Pfam" id="PF13692">
    <property type="entry name" value="Glyco_trans_1_4"/>
    <property type="match status" value="1"/>
</dbReference>
<sequence length="369" mass="40964">MSEDLRRMLWVSLPDQRARRELYWMSRMPGTRVRAMAQQEPVGQIDWIPSTYTRPIKRFVEAGALAWVRGLTDKDPGEYDWVTSLELCSLVTGQASRWRRAARSAGVRRPLQAVITWENLPDQPLYKVPPYRQALSSCRDADLLLCMVDAARDHLLANGFDDELIRVVKPGVDTELFHPAAEPVAEPIVVFASPLADNKGIDRVLEAMAIVRREIPEARLKVAGRGPLEHLVQAAAQDPRSGVELMGSLDTAGVADLMRSAAVFTTAPRPTWKWTEQLGLAYLEALACGLPIVTTRCGTNDEAVQPPNRLVEDDAEALADSLLHFLRDPRLRAEVAVANRSHALTRHDLTTQCAAMGSAFAEIEALHRV</sequence>
<evidence type="ECO:0000313" key="2">
    <source>
        <dbReference type="EMBL" id="QBF45828.1"/>
    </source>
</evidence>
<dbReference type="STRING" id="1216970.GCA_001570985_00066"/>
<proteinExistence type="predicted"/>
<dbReference type="InterPro" id="IPR050194">
    <property type="entry name" value="Glycosyltransferase_grp1"/>
</dbReference>
<evidence type="ECO:0000313" key="3">
    <source>
        <dbReference type="Proteomes" id="UP000290408"/>
    </source>
</evidence>
<protein>
    <recommendedName>
        <fullName evidence="1">D-inositol 3-phosphate glycosyltransferase</fullName>
    </recommendedName>
</protein>
<organism evidence="2 3">
    <name type="scientific">Janibacter limosus</name>
    <dbReference type="NCBI Taxonomy" id="53458"/>
    <lineage>
        <taxon>Bacteria</taxon>
        <taxon>Bacillati</taxon>
        <taxon>Actinomycetota</taxon>
        <taxon>Actinomycetes</taxon>
        <taxon>Micrococcales</taxon>
        <taxon>Intrasporangiaceae</taxon>
        <taxon>Janibacter</taxon>
    </lineage>
</organism>
<dbReference type="SUPFAM" id="SSF53756">
    <property type="entry name" value="UDP-Glycosyltransferase/glycogen phosphorylase"/>
    <property type="match status" value="1"/>
</dbReference>
<evidence type="ECO:0000256" key="1">
    <source>
        <dbReference type="ARBA" id="ARBA00021292"/>
    </source>
</evidence>
<dbReference type="Gene3D" id="3.40.50.2000">
    <property type="entry name" value="Glycogen Phosphorylase B"/>
    <property type="match status" value="2"/>
</dbReference>
<dbReference type="AlphaFoldDB" id="A0A4V0ZAV6"/>